<name>A0A235CMQ0_9GAMM</name>
<dbReference type="Proteomes" id="UP000243640">
    <property type="component" value="Unassembled WGS sequence"/>
</dbReference>
<evidence type="ECO:0000313" key="2">
    <source>
        <dbReference type="Proteomes" id="UP000243640"/>
    </source>
</evidence>
<gene>
    <name evidence="1" type="ORF">B6S09_02375</name>
</gene>
<accession>A0A235CMQ0</accession>
<reference evidence="1 2" key="1">
    <citation type="submission" date="2017-08" db="EMBL/GenBank/DDBJ databases">
        <title>Draft Genome Sequence of the Marine Bacterium Oceanimonas baumannii ATCC 700832.</title>
        <authorList>
            <person name="Mcclelland W.D."/>
            <person name="Brennan M.A."/>
            <person name="Trachtenberg A.M."/>
            <person name="Maclea K.S."/>
        </authorList>
    </citation>
    <scope>NUCLEOTIDE SEQUENCE [LARGE SCALE GENOMIC DNA]</scope>
    <source>
        <strain evidence="1 2">ATCC 700832</strain>
    </source>
</reference>
<comment type="caution">
    <text evidence="1">The sequence shown here is derived from an EMBL/GenBank/DDBJ whole genome shotgun (WGS) entry which is preliminary data.</text>
</comment>
<dbReference type="EMBL" id="NQJF01000002">
    <property type="protein sequence ID" value="OYD25709.1"/>
    <property type="molecule type" value="Genomic_DNA"/>
</dbReference>
<proteinExistence type="predicted"/>
<evidence type="ECO:0000313" key="1">
    <source>
        <dbReference type="EMBL" id="OYD25709.1"/>
    </source>
</evidence>
<dbReference type="OrthoDB" id="8527830at2"/>
<sequence>MMMFVKRDTTGSICAASLEKTPDINEPISGSSPELAKFIGVEQQHPLPELDPLRESDLAMSRVLEDLIDLLIDKKLIQFTELPAMAQQKLLARQSLRTQCRLDLLGDNDADDEQIPMI</sequence>
<dbReference type="AlphaFoldDB" id="A0A235CMQ0"/>
<protein>
    <submittedName>
        <fullName evidence="1">Tryptophan synthase subunit beta like protein</fullName>
    </submittedName>
</protein>
<organism evidence="1 2">
    <name type="scientific">Oceanimonas baumannii</name>
    <dbReference type="NCBI Taxonomy" id="129578"/>
    <lineage>
        <taxon>Bacteria</taxon>
        <taxon>Pseudomonadati</taxon>
        <taxon>Pseudomonadota</taxon>
        <taxon>Gammaproteobacteria</taxon>
        <taxon>Aeromonadales</taxon>
        <taxon>Aeromonadaceae</taxon>
        <taxon>Oceanimonas</taxon>
    </lineage>
</organism>